<feature type="chain" id="PRO_5004194739" evidence="1">
    <location>
        <begin position="20"/>
        <end position="814"/>
    </location>
</feature>
<evidence type="ECO:0000313" key="3">
    <source>
        <dbReference type="Proteomes" id="UP000004263"/>
    </source>
</evidence>
<accession>Q1MY69</accession>
<evidence type="ECO:0000313" key="2">
    <source>
        <dbReference type="EMBL" id="EAT10941.1"/>
    </source>
</evidence>
<keyword evidence="3" id="KW-1185">Reference proteome</keyword>
<dbReference type="AlphaFoldDB" id="Q1MY69"/>
<gene>
    <name evidence="2" type="ORF">RED65_02438</name>
</gene>
<reference evidence="2 3" key="1">
    <citation type="submission" date="2006-03" db="EMBL/GenBank/DDBJ databases">
        <authorList>
            <person name="Pinhassi J."/>
            <person name="Pedros-Alio C."/>
            <person name="Ferriera S."/>
            <person name="Johnson J."/>
            <person name="Kravitz S."/>
            <person name="Halpern A."/>
            <person name="Remington K."/>
            <person name="Beeson K."/>
            <person name="Tran B."/>
            <person name="Rogers Y.-H."/>
            <person name="Friedman R."/>
            <person name="Venter J.C."/>
        </authorList>
    </citation>
    <scope>NUCLEOTIDE SEQUENCE [LARGE SCALE GENOMIC DNA]</scope>
    <source>
        <strain evidence="2 3">RED65</strain>
    </source>
</reference>
<evidence type="ECO:0000256" key="1">
    <source>
        <dbReference type="SAM" id="SignalP"/>
    </source>
</evidence>
<sequence>MNSRALALLFSLAPIYNNAASDEAIITPALQIIESNSQSTKVNTTNSEGLYSLDQENIQRFQESNGSLTEVLDTVPNVQFSDDHDSTESKISIKPASVSISGGRFYDNNFSINGMSNNSLLDPAGANTSDNAINDLSGHEQAIFLDIDQLESISIYDSNVPVEYGHFTGGVIDAQIRPPSYETKTGVSYYTTYSDWSDFHIIVNNDNDDDPTYETPQAPKYSKQRFKISHEQPINDDHSLRLSLNQTQSVTSELTYNQTKSISSNNTGLSLTHGYETDELFITNFFTYSPYQKSTFQKNVKGSDFQIEGGGFTANSKIEFYRGRQTHNVSLATSYSTNSRNAPAHFYNWKNSNSRQWGLDAGLSSSKEGGFGDLDKSQAELSGNWKVSIPIQHPNIKQWLYGGTLTQSMARFSRPQDTYIYSGATINTQVQCLGYTSDCVTNEQYFRERKIYPEDSAEVSLSQASIYSELEVNVSKLKTSLGVRLDYDNFLNNINIAWRTRGTYDWFDNNSLIIVGGINRYFSGPLLTYKLREAAKPFYQEYRGTTQNIVNDWEYDSETGDYRYDTTNVRTPYSDEITLSTKFKILEGATEIKAISRVNNDEFARTVTDKQDDGYRYYRLNNQGFSRYQSLSISWDRSNTYFSYGFNIFWSKTKSSNDSYDENVDAATNDEFVWYKNERRTLSEISQLRENFARPLIGSVYSFIPLGKQLSLSIKGRYKSRYTTVVKGSGETYTGIVDKNGTSYAEYLDNYEEKKQRATMLFDSTVRWLPSSQSDIALVSEIKNLTNTRTYSITDSEDGIEIGRSFWFGIDAKW</sequence>
<comment type="caution">
    <text evidence="2">The sequence shown here is derived from an EMBL/GenBank/DDBJ whole genome shotgun (WGS) entry which is preliminary data.</text>
</comment>
<proteinExistence type="predicted"/>
<dbReference type="HOGENOM" id="CLU_012991_0_0_6"/>
<dbReference type="Proteomes" id="UP000004263">
    <property type="component" value="Unassembled WGS sequence"/>
</dbReference>
<keyword evidence="1" id="KW-0732">Signal</keyword>
<feature type="signal peptide" evidence="1">
    <location>
        <begin position="1"/>
        <end position="19"/>
    </location>
</feature>
<name>Q1MY69_9GAMM</name>
<dbReference type="SUPFAM" id="SSF56935">
    <property type="entry name" value="Porins"/>
    <property type="match status" value="1"/>
</dbReference>
<protein>
    <submittedName>
        <fullName evidence="2">Uncharacterized protein</fullName>
    </submittedName>
</protein>
<dbReference type="STRING" id="207949.RED65_02438"/>
<organism evidence="2 3">
    <name type="scientific">Bermanella marisrubri</name>
    <dbReference type="NCBI Taxonomy" id="207949"/>
    <lineage>
        <taxon>Bacteria</taxon>
        <taxon>Pseudomonadati</taxon>
        <taxon>Pseudomonadota</taxon>
        <taxon>Gammaproteobacteria</taxon>
        <taxon>Oceanospirillales</taxon>
        <taxon>Oceanospirillaceae</taxon>
        <taxon>Bermanella</taxon>
    </lineage>
</organism>
<dbReference type="EMBL" id="AAQH01000028">
    <property type="protein sequence ID" value="EAT10941.1"/>
    <property type="molecule type" value="Genomic_DNA"/>
</dbReference>